<evidence type="ECO:0000256" key="3">
    <source>
        <dbReference type="ARBA" id="ARBA00020653"/>
    </source>
</evidence>
<keyword evidence="6" id="KW-0456">Lyase</keyword>
<dbReference type="AlphaFoldDB" id="A0A2S9H2W6"/>
<evidence type="ECO:0000256" key="7">
    <source>
        <dbReference type="ARBA" id="ARBA00025634"/>
    </source>
</evidence>
<accession>A0A2S9H2W6</accession>
<dbReference type="OrthoDB" id="9803598at2"/>
<dbReference type="Proteomes" id="UP000237839">
    <property type="component" value="Unassembled WGS sequence"/>
</dbReference>
<protein>
    <recommendedName>
        <fullName evidence="3">Anthranilate synthase component 1</fullName>
    </recommendedName>
</protein>
<feature type="domain" description="Anthranilate synthase component I N-terminal" evidence="10">
    <location>
        <begin position="29"/>
        <end position="173"/>
    </location>
</feature>
<name>A0A2S9H2W6_9BURK</name>
<sequence length="518" mass="57381">MLNQEQFLEYGKQGFNLVPLWQILPLPPQLEALSLYRVLCMQGNDYLFETGQWEGGNFQRHYSIIGLPAAERIEIGEHWFKHIKEGEIIQELSTSEPLDELERLLASFRVPQIAALPPFSGGLFGYFGFETTRLIEPRLARQPRKPSGLDVPDVVQLVSKELLVFDHRQSQLFCIVHDDPGVADSYLRTHNRLYALCEHVLHKMTEIATNFPAQTYAPKTTTHAAPALHDELTYAFPRAQFEQAVGAIKTYIAAGDVMQVVLSQRMSRSLSCDAPTLYQALRSLGQTPYSYIVDLGQFQVVGASPEMLVQRQTNTMTSRPMAGTRRRGADASADLQLTQELLADPKEIAEHMMLLDLARNDLGRVAEVGSVQVKNILSVEYFSHVMHIVSTVTGLAPSQLSGLEVFKSTFPAGTLSGASKIRALEVIAQLEPHARGIYGGAIGCMDWHGGVDLAIAIRTGVLQAGILQVQAGAGVVQDSVAEREWQETIEKSRMMLLAAQLAQSWQQEMTVLEDPACI</sequence>
<dbReference type="Pfam" id="PF04715">
    <property type="entry name" value="Anth_synt_I_N"/>
    <property type="match status" value="1"/>
</dbReference>
<evidence type="ECO:0000256" key="6">
    <source>
        <dbReference type="ARBA" id="ARBA00023239"/>
    </source>
</evidence>
<proteinExistence type="predicted"/>
<evidence type="ECO:0000259" key="9">
    <source>
        <dbReference type="Pfam" id="PF00425"/>
    </source>
</evidence>
<dbReference type="RefSeq" id="WP_105530613.1">
    <property type="nucleotide sequence ID" value="NZ_PUGF01000003.1"/>
</dbReference>
<evidence type="ECO:0000256" key="5">
    <source>
        <dbReference type="ARBA" id="ARBA00022842"/>
    </source>
</evidence>
<gene>
    <name evidence="11" type="ORF">S2091_0904</name>
</gene>
<dbReference type="InterPro" id="IPR005801">
    <property type="entry name" value="ADC_synthase"/>
</dbReference>
<feature type="domain" description="Chorismate-utilising enzyme C-terminal" evidence="9">
    <location>
        <begin position="239"/>
        <end position="491"/>
    </location>
</feature>
<dbReference type="InterPro" id="IPR015890">
    <property type="entry name" value="Chorismate_C"/>
</dbReference>
<evidence type="ECO:0000313" key="12">
    <source>
        <dbReference type="Proteomes" id="UP000237839"/>
    </source>
</evidence>
<evidence type="ECO:0000256" key="4">
    <source>
        <dbReference type="ARBA" id="ARBA00022723"/>
    </source>
</evidence>
<evidence type="ECO:0000313" key="11">
    <source>
        <dbReference type="EMBL" id="PRC94283.1"/>
    </source>
</evidence>
<dbReference type="InterPro" id="IPR019999">
    <property type="entry name" value="Anth_synth_I-like"/>
</dbReference>
<reference evidence="11 12" key="1">
    <citation type="submission" date="2018-02" db="EMBL/GenBank/DDBJ databases">
        <title>Solimicrobium silvestre gen. nov., sp. nov., isolated from alpine forest soil.</title>
        <authorList>
            <person name="Margesin R."/>
            <person name="Albuquerque L."/>
            <person name="Zhang D.-C."/>
            <person name="Froufe H.J.C."/>
            <person name="Severino R."/>
            <person name="Roxo I."/>
            <person name="Egas C."/>
            <person name="Da Costa M.S."/>
        </authorList>
    </citation>
    <scope>NUCLEOTIDE SEQUENCE [LARGE SCALE GENOMIC DNA]</scope>
    <source>
        <strain evidence="11 12">S20-91</strain>
    </source>
</reference>
<comment type="caution">
    <text evidence="11">The sequence shown here is derived from an EMBL/GenBank/DDBJ whole genome shotgun (WGS) entry which is preliminary data.</text>
</comment>
<evidence type="ECO:0000259" key="10">
    <source>
        <dbReference type="Pfam" id="PF04715"/>
    </source>
</evidence>
<dbReference type="PANTHER" id="PTHR11236">
    <property type="entry name" value="AMINOBENZOATE/ANTHRANILATE SYNTHASE"/>
    <property type="match status" value="1"/>
</dbReference>
<dbReference type="GO" id="GO:0046872">
    <property type="term" value="F:metal ion binding"/>
    <property type="evidence" value="ECO:0007669"/>
    <property type="project" value="UniProtKB-KW"/>
</dbReference>
<keyword evidence="5" id="KW-0460">Magnesium</keyword>
<evidence type="ECO:0000256" key="2">
    <source>
        <dbReference type="ARBA" id="ARBA00011575"/>
    </source>
</evidence>
<comment type="subunit">
    <text evidence="2">Heterotetramer consisting of two non-identical subunits: a beta subunit (TrpG) and a large alpha subunit (TrpE).</text>
</comment>
<evidence type="ECO:0000256" key="8">
    <source>
        <dbReference type="ARBA" id="ARBA00047683"/>
    </source>
</evidence>
<dbReference type="PANTHER" id="PTHR11236:SF48">
    <property type="entry name" value="ISOCHORISMATE SYNTHASE MENF"/>
    <property type="match status" value="1"/>
</dbReference>
<keyword evidence="4" id="KW-0479">Metal-binding</keyword>
<dbReference type="EMBL" id="PUGF01000003">
    <property type="protein sequence ID" value="PRC94283.1"/>
    <property type="molecule type" value="Genomic_DNA"/>
</dbReference>
<evidence type="ECO:0000256" key="1">
    <source>
        <dbReference type="ARBA" id="ARBA00001946"/>
    </source>
</evidence>
<comment type="function">
    <text evidence="7">Part of a heterotetrameric complex that catalyzes the two-step biosynthesis of anthranilate, an intermediate in the biosynthesis of L-tryptophan. In the first step, the glutamine-binding beta subunit (TrpG) of anthranilate synthase (AS) provides the glutamine amidotransferase activity which generates ammonia as a substrate that, along with chorismate, is used in the second step, catalyzed by the large alpha subunit of AS (TrpE) to produce anthranilate. In the absence of TrpG, TrpE can synthesize anthranilate directly from chorismate and high concentrations of ammonia.</text>
</comment>
<comment type="cofactor">
    <cofactor evidence="1">
        <name>Mg(2+)</name>
        <dbReference type="ChEBI" id="CHEBI:18420"/>
    </cofactor>
</comment>
<dbReference type="Pfam" id="PF00425">
    <property type="entry name" value="Chorismate_bind"/>
    <property type="match status" value="1"/>
</dbReference>
<keyword evidence="12" id="KW-1185">Reference proteome</keyword>
<dbReference type="Gene3D" id="3.60.120.10">
    <property type="entry name" value="Anthranilate synthase"/>
    <property type="match status" value="1"/>
</dbReference>
<dbReference type="PRINTS" id="PR00095">
    <property type="entry name" value="ANTSNTHASEI"/>
</dbReference>
<comment type="catalytic activity">
    <reaction evidence="8">
        <text>chorismate + L-glutamine = anthranilate + pyruvate + L-glutamate + H(+)</text>
        <dbReference type="Rhea" id="RHEA:21732"/>
        <dbReference type="ChEBI" id="CHEBI:15361"/>
        <dbReference type="ChEBI" id="CHEBI:15378"/>
        <dbReference type="ChEBI" id="CHEBI:16567"/>
        <dbReference type="ChEBI" id="CHEBI:29748"/>
        <dbReference type="ChEBI" id="CHEBI:29985"/>
        <dbReference type="ChEBI" id="CHEBI:58359"/>
        <dbReference type="EC" id="4.1.3.27"/>
    </reaction>
</comment>
<dbReference type="SUPFAM" id="SSF56322">
    <property type="entry name" value="ADC synthase"/>
    <property type="match status" value="1"/>
</dbReference>
<dbReference type="GO" id="GO:0000162">
    <property type="term" value="P:L-tryptophan biosynthetic process"/>
    <property type="evidence" value="ECO:0007669"/>
    <property type="project" value="TreeGrafter"/>
</dbReference>
<dbReference type="InterPro" id="IPR006805">
    <property type="entry name" value="Anth_synth_I_N"/>
</dbReference>
<organism evidence="11 12">
    <name type="scientific">Solimicrobium silvestre</name>
    <dbReference type="NCBI Taxonomy" id="2099400"/>
    <lineage>
        <taxon>Bacteria</taxon>
        <taxon>Pseudomonadati</taxon>
        <taxon>Pseudomonadota</taxon>
        <taxon>Betaproteobacteria</taxon>
        <taxon>Burkholderiales</taxon>
        <taxon>Oxalobacteraceae</taxon>
        <taxon>Solimicrobium</taxon>
    </lineage>
</organism>
<dbReference type="GO" id="GO:0004049">
    <property type="term" value="F:anthranilate synthase activity"/>
    <property type="evidence" value="ECO:0007669"/>
    <property type="project" value="UniProtKB-EC"/>
</dbReference>